<proteinExistence type="predicted"/>
<keyword evidence="1" id="KW-0802">TPR repeat</keyword>
<evidence type="ECO:0000313" key="6">
    <source>
        <dbReference type="Proteomes" id="UP000610456"/>
    </source>
</evidence>
<dbReference type="EMBL" id="BMXB01000001">
    <property type="protein sequence ID" value="GHA23529.1"/>
    <property type="molecule type" value="Genomic_DNA"/>
</dbReference>
<dbReference type="RefSeq" id="WP_189602640.1">
    <property type="nucleotide sequence ID" value="NZ_BMXB01000001.1"/>
</dbReference>
<keyword evidence="3" id="KW-0732">Signal</keyword>
<feature type="transmembrane region" description="Helical" evidence="2">
    <location>
        <begin position="127"/>
        <end position="148"/>
    </location>
</feature>
<sequence length="248" mass="28432">MKKILYLLLFFSSGLFAQSSALFEEANAAYADGNYEEAVEKYNQILENDETAVAVHYNLGNTHYKLNHIAPSIYHYEKALQMAPEDEDVQNNIIFARNMALDAIEETPETEISGWMRSGLSAFSISGWGWTGIAFMLLFVMFFLIYYFSSRTLLKRIFFIAAMVCVVFAVGSIFMGYSSKNLQESQDFAIIFSEEVEVRNEPNTRSSEVFILHEGTKVEVLEDFQEWSKIELANGNQGWMLQETFKRL</sequence>
<reference evidence="5" key="2">
    <citation type="submission" date="2020-09" db="EMBL/GenBank/DDBJ databases">
        <authorList>
            <person name="Sun Q."/>
            <person name="Kim S."/>
        </authorList>
    </citation>
    <scope>NUCLEOTIDE SEQUENCE</scope>
    <source>
        <strain evidence="5">KCTC 12719</strain>
    </source>
</reference>
<dbReference type="PROSITE" id="PS50005">
    <property type="entry name" value="TPR"/>
    <property type="match status" value="2"/>
</dbReference>
<dbReference type="Gene3D" id="2.30.30.40">
    <property type="entry name" value="SH3 Domains"/>
    <property type="match status" value="1"/>
</dbReference>
<feature type="domain" description="SH3b" evidence="4">
    <location>
        <begin position="186"/>
        <end position="244"/>
    </location>
</feature>
<evidence type="ECO:0000256" key="3">
    <source>
        <dbReference type="SAM" id="SignalP"/>
    </source>
</evidence>
<dbReference type="Gene3D" id="1.25.40.10">
    <property type="entry name" value="Tetratricopeptide repeat domain"/>
    <property type="match status" value="1"/>
</dbReference>
<dbReference type="Pfam" id="PF08239">
    <property type="entry name" value="SH3_3"/>
    <property type="match status" value="1"/>
</dbReference>
<feature type="transmembrane region" description="Helical" evidence="2">
    <location>
        <begin position="157"/>
        <end position="177"/>
    </location>
</feature>
<evidence type="ECO:0000313" key="5">
    <source>
        <dbReference type="EMBL" id="GHA23529.1"/>
    </source>
</evidence>
<feature type="signal peptide" evidence="3">
    <location>
        <begin position="1"/>
        <end position="17"/>
    </location>
</feature>
<dbReference type="AlphaFoldDB" id="A0A918S3V7"/>
<reference evidence="5" key="1">
    <citation type="journal article" date="2014" name="Int. J. Syst. Evol. Microbiol.">
        <title>Complete genome sequence of Corynebacterium casei LMG S-19264T (=DSM 44701T), isolated from a smear-ripened cheese.</title>
        <authorList>
            <consortium name="US DOE Joint Genome Institute (JGI-PGF)"/>
            <person name="Walter F."/>
            <person name="Albersmeier A."/>
            <person name="Kalinowski J."/>
            <person name="Ruckert C."/>
        </authorList>
    </citation>
    <scope>NUCLEOTIDE SEQUENCE</scope>
    <source>
        <strain evidence="5">KCTC 12719</strain>
    </source>
</reference>
<dbReference type="SMART" id="SM00028">
    <property type="entry name" value="TPR"/>
    <property type="match status" value="2"/>
</dbReference>
<dbReference type="InterPro" id="IPR011990">
    <property type="entry name" value="TPR-like_helical_dom_sf"/>
</dbReference>
<feature type="repeat" description="TPR" evidence="1">
    <location>
        <begin position="53"/>
        <end position="86"/>
    </location>
</feature>
<organism evidence="5 6">
    <name type="scientific">Salinimicrobium marinum</name>
    <dbReference type="NCBI Taxonomy" id="680283"/>
    <lineage>
        <taxon>Bacteria</taxon>
        <taxon>Pseudomonadati</taxon>
        <taxon>Bacteroidota</taxon>
        <taxon>Flavobacteriia</taxon>
        <taxon>Flavobacteriales</taxon>
        <taxon>Flavobacteriaceae</taxon>
        <taxon>Salinimicrobium</taxon>
    </lineage>
</organism>
<accession>A0A918S3V7</accession>
<feature type="repeat" description="TPR" evidence="1">
    <location>
        <begin position="19"/>
        <end position="52"/>
    </location>
</feature>
<dbReference type="Pfam" id="PF13414">
    <property type="entry name" value="TPR_11"/>
    <property type="match status" value="1"/>
</dbReference>
<protein>
    <submittedName>
        <fullName evidence="5">BatE protein</fullName>
    </submittedName>
</protein>
<dbReference type="SUPFAM" id="SSF48452">
    <property type="entry name" value="TPR-like"/>
    <property type="match status" value="1"/>
</dbReference>
<dbReference type="InterPro" id="IPR019734">
    <property type="entry name" value="TPR_rpt"/>
</dbReference>
<keyword evidence="2" id="KW-0472">Membrane</keyword>
<gene>
    <name evidence="5" type="primary">batE</name>
    <name evidence="5" type="ORF">GCM10007103_00710</name>
</gene>
<keyword evidence="6" id="KW-1185">Reference proteome</keyword>
<evidence type="ECO:0000256" key="2">
    <source>
        <dbReference type="SAM" id="Phobius"/>
    </source>
</evidence>
<evidence type="ECO:0000259" key="4">
    <source>
        <dbReference type="SMART" id="SM00287"/>
    </source>
</evidence>
<dbReference type="Proteomes" id="UP000610456">
    <property type="component" value="Unassembled WGS sequence"/>
</dbReference>
<name>A0A918S3V7_9FLAO</name>
<keyword evidence="2" id="KW-0812">Transmembrane</keyword>
<dbReference type="InterPro" id="IPR003646">
    <property type="entry name" value="SH3-like_bac-type"/>
</dbReference>
<comment type="caution">
    <text evidence="5">The sequence shown here is derived from an EMBL/GenBank/DDBJ whole genome shotgun (WGS) entry which is preliminary data.</text>
</comment>
<dbReference type="SMART" id="SM00287">
    <property type="entry name" value="SH3b"/>
    <property type="match status" value="1"/>
</dbReference>
<feature type="chain" id="PRO_5037801210" evidence="3">
    <location>
        <begin position="18"/>
        <end position="248"/>
    </location>
</feature>
<evidence type="ECO:0000256" key="1">
    <source>
        <dbReference type="PROSITE-ProRule" id="PRU00339"/>
    </source>
</evidence>
<keyword evidence="2" id="KW-1133">Transmembrane helix</keyword>